<organism evidence="1 2">
    <name type="scientific">Phakopsora pachyrhizi</name>
    <name type="common">Asian soybean rust disease fungus</name>
    <dbReference type="NCBI Taxonomy" id="170000"/>
    <lineage>
        <taxon>Eukaryota</taxon>
        <taxon>Fungi</taxon>
        <taxon>Dikarya</taxon>
        <taxon>Basidiomycota</taxon>
        <taxon>Pucciniomycotina</taxon>
        <taxon>Pucciniomycetes</taxon>
        <taxon>Pucciniales</taxon>
        <taxon>Phakopsoraceae</taxon>
        <taxon>Phakopsora</taxon>
    </lineage>
</organism>
<evidence type="ECO:0000313" key="2">
    <source>
        <dbReference type="Proteomes" id="UP001153365"/>
    </source>
</evidence>
<gene>
    <name evidence="1" type="ORF">PPACK8108_LOCUS15552</name>
</gene>
<dbReference type="Proteomes" id="UP001153365">
    <property type="component" value="Unassembled WGS sequence"/>
</dbReference>
<dbReference type="AlphaFoldDB" id="A0AAV0B7Y3"/>
<protein>
    <submittedName>
        <fullName evidence="1">Expressed protein</fullName>
    </submittedName>
</protein>
<sequence length="186" mass="20949">MLGICCKTMVSLRTRCWAIRGHQVIRGINAVKGLCLDHLGSITARLIEPLGDDTENLECTHAPMISFKSLLKNFDRVGLSRLFHLQKNVLVYLATISHADSSFNSSTDFAFGQWIFEIVNALKNLESEIKETDREHDYKGSPEESRASSRLLFSELQSKIEQFAAIHLSLVQHDKLGTSVMNFQPL</sequence>
<evidence type="ECO:0000313" key="1">
    <source>
        <dbReference type="EMBL" id="CAH7682578.1"/>
    </source>
</evidence>
<keyword evidence="2" id="KW-1185">Reference proteome</keyword>
<accession>A0AAV0B7Y3</accession>
<comment type="caution">
    <text evidence="1">The sequence shown here is derived from an EMBL/GenBank/DDBJ whole genome shotgun (WGS) entry which is preliminary data.</text>
</comment>
<name>A0AAV0B7Y3_PHAPC</name>
<dbReference type="EMBL" id="CALTRL010004156">
    <property type="protein sequence ID" value="CAH7682578.1"/>
    <property type="molecule type" value="Genomic_DNA"/>
</dbReference>
<proteinExistence type="predicted"/>
<reference evidence="1" key="1">
    <citation type="submission" date="2022-06" db="EMBL/GenBank/DDBJ databases">
        <authorList>
            <consortium name="SYNGENTA / RWTH Aachen University"/>
        </authorList>
    </citation>
    <scope>NUCLEOTIDE SEQUENCE</scope>
</reference>